<dbReference type="RefSeq" id="WP_040090989.1">
    <property type="nucleotide sequence ID" value="NZ_JAIPZR010000001.1"/>
</dbReference>
<feature type="transmembrane region" description="Helical" evidence="1">
    <location>
        <begin position="34"/>
        <end position="57"/>
    </location>
</feature>
<evidence type="ECO:0000313" key="2">
    <source>
        <dbReference type="EMBL" id="KNF61426.1"/>
    </source>
</evidence>
<evidence type="ECO:0000256" key="1">
    <source>
        <dbReference type="SAM" id="Phobius"/>
    </source>
</evidence>
<dbReference type="AlphaFoldDB" id="A0A0B0VMF6"/>
<dbReference type="EMBL" id="LGZN01000105">
    <property type="protein sequence ID" value="KNF61426.1"/>
    <property type="molecule type" value="Genomic_DNA"/>
</dbReference>
<organism evidence="2 3">
    <name type="scientific">Escherichia coli</name>
    <dbReference type="NCBI Taxonomy" id="562"/>
    <lineage>
        <taxon>Bacteria</taxon>
        <taxon>Pseudomonadati</taxon>
        <taxon>Pseudomonadota</taxon>
        <taxon>Gammaproteobacteria</taxon>
        <taxon>Enterobacterales</taxon>
        <taxon>Enterobacteriaceae</taxon>
        <taxon>Escherichia</taxon>
    </lineage>
</organism>
<dbReference type="Proteomes" id="UP000037564">
    <property type="component" value="Unassembled WGS sequence"/>
</dbReference>
<keyword evidence="1" id="KW-0812">Transmembrane</keyword>
<keyword evidence="1" id="KW-1133">Transmembrane helix</keyword>
<gene>
    <name evidence="2" type="ORF">WR15_26565</name>
</gene>
<proteinExistence type="predicted"/>
<protein>
    <submittedName>
        <fullName evidence="2">Uncharacterized protein</fullName>
    </submittedName>
</protein>
<name>A0A0B0VMF6_ECOLX</name>
<accession>A0A0B0VMF6</accession>
<reference evidence="2 3" key="1">
    <citation type="submission" date="2015-07" db="EMBL/GenBank/DDBJ databases">
        <title>Genome sequences of 64 non-O157:H7 Shiga toxin-producing Escherichia coli strains.</title>
        <authorList>
            <person name="Gonzalez-Escalona N."/>
            <person name="Toro M."/>
            <person name="Timme R."/>
            <person name="Payne J."/>
        </authorList>
    </citation>
    <scope>NUCLEOTIDE SEQUENCE [LARGE SCALE GENOMIC DNA]</scope>
    <source>
        <strain evidence="2 3">CFSAN026843</strain>
    </source>
</reference>
<dbReference type="PATRIC" id="fig|562.7396.peg.233"/>
<evidence type="ECO:0000313" key="3">
    <source>
        <dbReference type="Proteomes" id="UP000037564"/>
    </source>
</evidence>
<comment type="caution">
    <text evidence="2">The sequence shown here is derived from an EMBL/GenBank/DDBJ whole genome shotgun (WGS) entry which is preliminary data.</text>
</comment>
<sequence>MIERLLSNNFAVMRYMPHYTRRSESDVKVKKANIALLSYFSLNFYVGITQGLIINYIEFKPVLDV</sequence>
<keyword evidence="1" id="KW-0472">Membrane</keyword>